<sequence length="411" mass="43083">MTQPDHKSPVLAIVTILLCAGLLFAGNGLFQTLLPIRAGQEGYTAAMIGVMGTAYFGGFTIGCFVGPRLISAVGHVRVFAGLTALLTATFLAFPLYVDPWVWGGLRIVSGICIAVIYVVVESWLNDASSNANRGRVLSVYIIVTNIVTMIGQLLVNASDTAGSTLFLVVAILICLAIVPISLTPTPAPTPIPAARLDLRKLYAVSPVGIVGCFSSGMAEGAFWSLGPVFAQGRDMITSDIALLMAAFVLGGTLSQWPLGWISDKIDRRIVIGIVSCGTVLSGLAIGFDVTAPGAPILMLAVLHGALMIPIYALCISHANDAVPNALMVETSGGLILAFSVGATIGPVAASLFMSGNSEGGLFLFIGLVLFLFGIFAFFRLAVDTRQRIKDKVHFAATPAASHTVFPREDQL</sequence>
<dbReference type="EMBL" id="FXZK01000017">
    <property type="protein sequence ID" value="SMY10084.1"/>
    <property type="molecule type" value="Genomic_DNA"/>
</dbReference>
<accession>A0A238LL12</accession>
<feature type="transmembrane region" description="Helical" evidence="4">
    <location>
        <begin position="269"/>
        <end position="287"/>
    </location>
</feature>
<keyword evidence="2 4" id="KW-1133">Transmembrane helix</keyword>
<feature type="transmembrane region" description="Helical" evidence="4">
    <location>
        <begin position="235"/>
        <end position="257"/>
    </location>
</feature>
<gene>
    <name evidence="6" type="primary">ycaD_3</name>
    <name evidence="6" type="ORF">LOM8899_04259</name>
</gene>
<dbReference type="PANTHER" id="PTHR23521">
    <property type="entry name" value="TRANSPORTER MFS SUPERFAMILY"/>
    <property type="match status" value="1"/>
</dbReference>
<dbReference type="Gene3D" id="1.20.1250.20">
    <property type="entry name" value="MFS general substrate transporter like domains"/>
    <property type="match status" value="2"/>
</dbReference>
<feature type="transmembrane region" description="Helical" evidence="4">
    <location>
        <begin position="78"/>
        <end position="97"/>
    </location>
</feature>
<feature type="transmembrane region" description="Helical" evidence="4">
    <location>
        <begin position="361"/>
        <end position="382"/>
    </location>
</feature>
<feature type="transmembrane region" description="Helical" evidence="4">
    <location>
        <begin position="103"/>
        <end position="124"/>
    </location>
</feature>
<dbReference type="Pfam" id="PF07690">
    <property type="entry name" value="MFS_1"/>
    <property type="match status" value="1"/>
</dbReference>
<feature type="transmembrane region" description="Helical" evidence="4">
    <location>
        <begin position="293"/>
        <end position="314"/>
    </location>
</feature>
<keyword evidence="7" id="KW-1185">Reference proteome</keyword>
<reference evidence="6 7" key="1">
    <citation type="submission" date="2017-05" db="EMBL/GenBank/DDBJ databases">
        <authorList>
            <person name="Song R."/>
            <person name="Chenine A.L."/>
            <person name="Ruprecht R.M."/>
        </authorList>
    </citation>
    <scope>NUCLEOTIDE SEQUENCE [LARGE SCALE GENOMIC DNA]</scope>
    <source>
        <strain evidence="6 7">CECT 8899</strain>
    </source>
</reference>
<dbReference type="Proteomes" id="UP000201613">
    <property type="component" value="Unassembled WGS sequence"/>
</dbReference>
<organism evidence="6 7">
    <name type="scientific">Flavimaricola marinus</name>
    <dbReference type="NCBI Taxonomy" id="1819565"/>
    <lineage>
        <taxon>Bacteria</taxon>
        <taxon>Pseudomonadati</taxon>
        <taxon>Pseudomonadota</taxon>
        <taxon>Alphaproteobacteria</taxon>
        <taxon>Rhodobacterales</taxon>
        <taxon>Paracoccaceae</taxon>
        <taxon>Flavimaricola</taxon>
    </lineage>
</organism>
<feature type="transmembrane region" description="Helical" evidence="4">
    <location>
        <begin position="9"/>
        <end position="30"/>
    </location>
</feature>
<dbReference type="InterPro" id="IPR011701">
    <property type="entry name" value="MFS"/>
</dbReference>
<evidence type="ECO:0000256" key="2">
    <source>
        <dbReference type="ARBA" id="ARBA00022989"/>
    </source>
</evidence>
<feature type="transmembrane region" description="Helical" evidence="4">
    <location>
        <begin position="161"/>
        <end position="180"/>
    </location>
</feature>
<dbReference type="GO" id="GO:0005886">
    <property type="term" value="C:plasma membrane"/>
    <property type="evidence" value="ECO:0007669"/>
    <property type="project" value="TreeGrafter"/>
</dbReference>
<dbReference type="CDD" id="cd17477">
    <property type="entry name" value="MFS_YcaD_like"/>
    <property type="match status" value="1"/>
</dbReference>
<dbReference type="AlphaFoldDB" id="A0A238LL12"/>
<feature type="transmembrane region" description="Helical" evidence="4">
    <location>
        <begin position="42"/>
        <end position="66"/>
    </location>
</feature>
<dbReference type="RefSeq" id="WP_093994246.1">
    <property type="nucleotide sequence ID" value="NZ_FXZK01000017.1"/>
</dbReference>
<evidence type="ECO:0000256" key="4">
    <source>
        <dbReference type="SAM" id="Phobius"/>
    </source>
</evidence>
<evidence type="ECO:0000259" key="5">
    <source>
        <dbReference type="PROSITE" id="PS50850"/>
    </source>
</evidence>
<proteinExistence type="predicted"/>
<protein>
    <submittedName>
        <fullName evidence="6">Putative MFS-type transporter YcaD</fullName>
    </submittedName>
</protein>
<feature type="transmembrane region" description="Helical" evidence="4">
    <location>
        <begin position="136"/>
        <end position="155"/>
    </location>
</feature>
<evidence type="ECO:0000256" key="1">
    <source>
        <dbReference type="ARBA" id="ARBA00022692"/>
    </source>
</evidence>
<evidence type="ECO:0000313" key="7">
    <source>
        <dbReference type="Proteomes" id="UP000201613"/>
    </source>
</evidence>
<name>A0A238LL12_9RHOB</name>
<dbReference type="InterPro" id="IPR036259">
    <property type="entry name" value="MFS_trans_sf"/>
</dbReference>
<dbReference type="InterPro" id="IPR020846">
    <property type="entry name" value="MFS_dom"/>
</dbReference>
<keyword evidence="3 4" id="KW-0472">Membrane</keyword>
<dbReference type="GO" id="GO:0022857">
    <property type="term" value="F:transmembrane transporter activity"/>
    <property type="evidence" value="ECO:0007669"/>
    <property type="project" value="InterPro"/>
</dbReference>
<dbReference type="OrthoDB" id="9810614at2"/>
<feature type="domain" description="Major facilitator superfamily (MFS) profile" evidence="5">
    <location>
        <begin position="204"/>
        <end position="411"/>
    </location>
</feature>
<keyword evidence="1 4" id="KW-0812">Transmembrane</keyword>
<feature type="transmembrane region" description="Helical" evidence="4">
    <location>
        <begin position="326"/>
        <end position="349"/>
    </location>
</feature>
<dbReference type="SUPFAM" id="SSF103473">
    <property type="entry name" value="MFS general substrate transporter"/>
    <property type="match status" value="1"/>
</dbReference>
<dbReference type="PROSITE" id="PS50850">
    <property type="entry name" value="MFS"/>
    <property type="match status" value="1"/>
</dbReference>
<dbReference type="InterPro" id="IPR047200">
    <property type="entry name" value="MFS_YcaD-like"/>
</dbReference>
<evidence type="ECO:0000256" key="3">
    <source>
        <dbReference type="ARBA" id="ARBA00023136"/>
    </source>
</evidence>
<dbReference type="PANTHER" id="PTHR23521:SF3">
    <property type="entry name" value="MFS TRANSPORTER"/>
    <property type="match status" value="1"/>
</dbReference>
<feature type="transmembrane region" description="Helical" evidence="4">
    <location>
        <begin position="201"/>
        <end position="223"/>
    </location>
</feature>
<evidence type="ECO:0000313" key="6">
    <source>
        <dbReference type="EMBL" id="SMY10084.1"/>
    </source>
</evidence>